<keyword evidence="1" id="KW-1133">Transmembrane helix</keyword>
<reference evidence="2" key="1">
    <citation type="submission" date="2014-11" db="EMBL/GenBank/DDBJ databases">
        <authorList>
            <person name="Amaro Gonzalez C."/>
        </authorList>
    </citation>
    <scope>NUCLEOTIDE SEQUENCE</scope>
</reference>
<dbReference type="AlphaFoldDB" id="A0A0E9TN34"/>
<protein>
    <submittedName>
        <fullName evidence="2">Uncharacterized protein</fullName>
    </submittedName>
</protein>
<organism evidence="2">
    <name type="scientific">Anguilla anguilla</name>
    <name type="common">European freshwater eel</name>
    <name type="synonym">Muraena anguilla</name>
    <dbReference type="NCBI Taxonomy" id="7936"/>
    <lineage>
        <taxon>Eukaryota</taxon>
        <taxon>Metazoa</taxon>
        <taxon>Chordata</taxon>
        <taxon>Craniata</taxon>
        <taxon>Vertebrata</taxon>
        <taxon>Euteleostomi</taxon>
        <taxon>Actinopterygii</taxon>
        <taxon>Neopterygii</taxon>
        <taxon>Teleostei</taxon>
        <taxon>Anguilliformes</taxon>
        <taxon>Anguillidae</taxon>
        <taxon>Anguilla</taxon>
    </lineage>
</organism>
<evidence type="ECO:0000256" key="1">
    <source>
        <dbReference type="SAM" id="Phobius"/>
    </source>
</evidence>
<evidence type="ECO:0000313" key="2">
    <source>
        <dbReference type="EMBL" id="JAH54260.1"/>
    </source>
</evidence>
<keyword evidence="1" id="KW-0812">Transmembrane</keyword>
<reference evidence="2" key="2">
    <citation type="journal article" date="2015" name="Fish Shellfish Immunol.">
        <title>Early steps in the European eel (Anguilla anguilla)-Vibrio vulnificus interaction in the gills: Role of the RtxA13 toxin.</title>
        <authorList>
            <person name="Callol A."/>
            <person name="Pajuelo D."/>
            <person name="Ebbesson L."/>
            <person name="Teles M."/>
            <person name="MacKenzie S."/>
            <person name="Amaro C."/>
        </authorList>
    </citation>
    <scope>NUCLEOTIDE SEQUENCE</scope>
</reference>
<feature type="transmembrane region" description="Helical" evidence="1">
    <location>
        <begin position="24"/>
        <end position="45"/>
    </location>
</feature>
<dbReference type="EMBL" id="GBXM01054317">
    <property type="protein sequence ID" value="JAH54260.1"/>
    <property type="molecule type" value="Transcribed_RNA"/>
</dbReference>
<accession>A0A0E9TN34</accession>
<keyword evidence="1" id="KW-0472">Membrane</keyword>
<proteinExistence type="predicted"/>
<name>A0A0E9TN34_ANGAN</name>
<sequence>MCVFSGEQPDLWEASRYNTSPRSLWSIFCGSVPTALSVASLLSLFNAPGASLIQF</sequence>